<dbReference type="InterPro" id="IPR002347">
    <property type="entry name" value="SDR_fam"/>
</dbReference>
<dbReference type="RefSeq" id="WP_161255281.1">
    <property type="nucleotide sequence ID" value="NZ_BMUU01000013.1"/>
</dbReference>
<evidence type="ECO:0000256" key="2">
    <source>
        <dbReference type="ARBA" id="ARBA00023002"/>
    </source>
</evidence>
<keyword evidence="2" id="KW-0560">Oxidoreductase</keyword>
<dbReference type="EMBL" id="BMUU01000013">
    <property type="protein sequence ID" value="GGY59200.1"/>
    <property type="molecule type" value="Genomic_DNA"/>
</dbReference>
<organism evidence="3 4">
    <name type="scientific">Streptomyces xanthochromogenes</name>
    <dbReference type="NCBI Taxonomy" id="67384"/>
    <lineage>
        <taxon>Bacteria</taxon>
        <taxon>Bacillati</taxon>
        <taxon>Actinomycetota</taxon>
        <taxon>Actinomycetes</taxon>
        <taxon>Kitasatosporales</taxon>
        <taxon>Streptomycetaceae</taxon>
        <taxon>Streptomyces</taxon>
    </lineage>
</organism>
<accession>A0ABQ3AP29</accession>
<dbReference type="PROSITE" id="PS00061">
    <property type="entry name" value="ADH_SHORT"/>
    <property type="match status" value="1"/>
</dbReference>
<evidence type="ECO:0000256" key="1">
    <source>
        <dbReference type="ARBA" id="ARBA00006484"/>
    </source>
</evidence>
<evidence type="ECO:0000313" key="3">
    <source>
        <dbReference type="EMBL" id="GGY59200.1"/>
    </source>
</evidence>
<gene>
    <name evidence="3" type="ORF">GCM10010326_62550</name>
</gene>
<dbReference type="PANTHER" id="PTHR43639:SF1">
    <property type="entry name" value="SHORT-CHAIN DEHYDROGENASE_REDUCTASE FAMILY PROTEIN"/>
    <property type="match status" value="1"/>
</dbReference>
<protein>
    <submittedName>
        <fullName evidence="3">Short-chain dehydrogenase</fullName>
    </submittedName>
</protein>
<dbReference type="Proteomes" id="UP000600946">
    <property type="component" value="Unassembled WGS sequence"/>
</dbReference>
<comment type="caution">
    <text evidence="3">The sequence shown here is derived from an EMBL/GenBank/DDBJ whole genome shotgun (WGS) entry which is preliminary data.</text>
</comment>
<dbReference type="Gene3D" id="3.40.50.720">
    <property type="entry name" value="NAD(P)-binding Rossmann-like Domain"/>
    <property type="match status" value="1"/>
</dbReference>
<dbReference type="InterPro" id="IPR020904">
    <property type="entry name" value="Sc_DH/Rdtase_CS"/>
</dbReference>
<dbReference type="PRINTS" id="PR00080">
    <property type="entry name" value="SDRFAMILY"/>
</dbReference>
<evidence type="ECO:0000313" key="4">
    <source>
        <dbReference type="Proteomes" id="UP000600946"/>
    </source>
</evidence>
<dbReference type="GeneID" id="96294153"/>
<comment type="similarity">
    <text evidence="1">Belongs to the short-chain dehydrogenases/reductases (SDR) family.</text>
</comment>
<dbReference type="SUPFAM" id="SSF51735">
    <property type="entry name" value="NAD(P)-binding Rossmann-fold domains"/>
    <property type="match status" value="1"/>
</dbReference>
<name>A0ABQ3AP29_9ACTN</name>
<keyword evidence="4" id="KW-1185">Reference proteome</keyword>
<sequence>MGALKGRTALVTGASRGIGRGVAQRLAADGATVAVHYGGNEDAALGVVDEIREAGGAAFAVGADLRRPDAARVLYREFDAALVELGVGPGLDILVNNAAIGPLGDIEAATEEHFDEMFTVNARGPFFLTKYGLERMREGGRIVNVSSAVTRTAFPESIAYSMSKGAVDVFTLALAKHVGSRGITVNTVAPGFVETDMNAALRQSPEAAAGLAAYSVFNRMGRPADIADAVAFLVSEEARWITGQWISVSGGSGL</sequence>
<dbReference type="PANTHER" id="PTHR43639">
    <property type="entry name" value="OXIDOREDUCTASE, SHORT-CHAIN DEHYDROGENASE/REDUCTASE FAMILY (AFU_ORTHOLOGUE AFUA_5G02870)"/>
    <property type="match status" value="1"/>
</dbReference>
<reference evidence="4" key="1">
    <citation type="journal article" date="2019" name="Int. J. Syst. Evol. Microbiol.">
        <title>The Global Catalogue of Microorganisms (GCM) 10K type strain sequencing project: providing services to taxonomists for standard genome sequencing and annotation.</title>
        <authorList>
            <consortium name="The Broad Institute Genomics Platform"/>
            <consortium name="The Broad Institute Genome Sequencing Center for Infectious Disease"/>
            <person name="Wu L."/>
            <person name="Ma J."/>
        </authorList>
    </citation>
    <scope>NUCLEOTIDE SEQUENCE [LARGE SCALE GENOMIC DNA]</scope>
    <source>
        <strain evidence="4">JCM 4594</strain>
    </source>
</reference>
<dbReference type="InterPro" id="IPR036291">
    <property type="entry name" value="NAD(P)-bd_dom_sf"/>
</dbReference>
<proteinExistence type="inferred from homology"/>
<dbReference type="Pfam" id="PF13561">
    <property type="entry name" value="adh_short_C2"/>
    <property type="match status" value="1"/>
</dbReference>
<dbReference type="PRINTS" id="PR00081">
    <property type="entry name" value="GDHRDH"/>
</dbReference>